<reference evidence="2 3" key="1">
    <citation type="submission" date="2019-03" db="EMBL/GenBank/DDBJ databases">
        <title>Genomic Encyclopedia of Type Strains, Phase IV (KMG-IV): sequencing the most valuable type-strain genomes for metagenomic binning, comparative biology and taxonomic classification.</title>
        <authorList>
            <person name="Goeker M."/>
        </authorList>
    </citation>
    <scope>NUCLEOTIDE SEQUENCE [LARGE SCALE GENOMIC DNA]</scope>
    <source>
        <strain evidence="2 3">DSM 9035</strain>
    </source>
</reference>
<comment type="caution">
    <text evidence="2">The sequence shown here is derived from an EMBL/GenBank/DDBJ whole genome shotgun (WGS) entry which is preliminary data.</text>
</comment>
<organism evidence="2 3">
    <name type="scientific">Aquabacter spiritensis</name>
    <dbReference type="NCBI Taxonomy" id="933073"/>
    <lineage>
        <taxon>Bacteria</taxon>
        <taxon>Pseudomonadati</taxon>
        <taxon>Pseudomonadota</taxon>
        <taxon>Alphaproteobacteria</taxon>
        <taxon>Hyphomicrobiales</taxon>
        <taxon>Xanthobacteraceae</taxon>
        <taxon>Aquabacter</taxon>
    </lineage>
</organism>
<proteinExistence type="predicted"/>
<dbReference type="Pfam" id="PF13524">
    <property type="entry name" value="Glyco_trans_1_2"/>
    <property type="match status" value="1"/>
</dbReference>
<evidence type="ECO:0000313" key="2">
    <source>
        <dbReference type="EMBL" id="TCT04603.1"/>
    </source>
</evidence>
<keyword evidence="3" id="KW-1185">Reference proteome</keyword>
<evidence type="ECO:0000259" key="1">
    <source>
        <dbReference type="Pfam" id="PF13524"/>
    </source>
</evidence>
<feature type="domain" description="Spore protein YkvP/CgeB glycosyl transferase-like" evidence="1">
    <location>
        <begin position="162"/>
        <end position="272"/>
    </location>
</feature>
<dbReference type="EMBL" id="SMAI01000006">
    <property type="protein sequence ID" value="TCT04603.1"/>
    <property type="molecule type" value="Genomic_DNA"/>
</dbReference>
<dbReference type="OrthoDB" id="9774625at2"/>
<dbReference type="InterPro" id="IPR055259">
    <property type="entry name" value="YkvP/CgeB_Glyco_trans-like"/>
</dbReference>
<protein>
    <submittedName>
        <fullName evidence="2">Spore maturation protein CgeB</fullName>
    </submittedName>
</protein>
<dbReference type="AlphaFoldDB" id="A0A4R3LVL6"/>
<dbReference type="SUPFAM" id="SSF53756">
    <property type="entry name" value="UDP-Glycosyltransferase/glycogen phosphorylase"/>
    <property type="match status" value="1"/>
</dbReference>
<gene>
    <name evidence="2" type="ORF">EDC64_10632</name>
</gene>
<evidence type="ECO:0000313" key="3">
    <source>
        <dbReference type="Proteomes" id="UP000294664"/>
    </source>
</evidence>
<dbReference type="Proteomes" id="UP000294664">
    <property type="component" value="Unassembled WGS sequence"/>
</dbReference>
<dbReference type="Gene3D" id="3.40.50.2000">
    <property type="entry name" value="Glycogen Phosphorylase B"/>
    <property type="match status" value="1"/>
</dbReference>
<sequence length="351" mass="39611">MRIGILATDEQATTARYIERAVREAHFELRPLASAENARDLADLDYLIVVDPWFGAVKPLLMAPCPVIGYFIDVHLDLPTRLAYARYCDHVFVAQEDRVVDFTRLPHPSVHWLPLAGDPRVHHVPAQTRIYDIGFVGKLGPPGSARRTVLEQVLSRFSTNDYARYHTPTEMGHVYSRSKIVINKSINHDLNMRFFEAMTSGALLITDRDVPGLCRIGREGEHFVTYRTADEAVEKVTYYLTHDAEREAIADCGRHLVLSQHTYAHRLAQMLERGLHSPRLDAPARHATPRTEAIWRSECMRLIGASAVTVANLMIEGHLSGPMLRNSVTAFARGLVRPVRIALSRRIRSPT</sequence>
<name>A0A4R3LVL6_9HYPH</name>
<dbReference type="RefSeq" id="WP_132031381.1">
    <property type="nucleotide sequence ID" value="NZ_SMAI01000006.1"/>
</dbReference>
<accession>A0A4R3LVL6</accession>